<name>A0A1F5DQ06_9BACT</name>
<keyword evidence="2" id="KW-1003">Cell membrane</keyword>
<dbReference type="GO" id="GO:0015627">
    <property type="term" value="C:type II protein secretion system complex"/>
    <property type="evidence" value="ECO:0007669"/>
    <property type="project" value="InterPro"/>
</dbReference>
<keyword evidence="6 8" id="KW-1133">Transmembrane helix</keyword>
<dbReference type="Pfam" id="PF07963">
    <property type="entry name" value="N_methyl"/>
    <property type="match status" value="1"/>
</dbReference>
<evidence type="ECO:0000256" key="6">
    <source>
        <dbReference type="ARBA" id="ARBA00022989"/>
    </source>
</evidence>
<sequence length="151" mass="16473">MKKGITLVETLIVIAIIGIMLGVVTPSLSNYLPGIQLNGTTRTLTSYLREAQEKAITEQNQYVIRFFPTATPVNYQMIRIYYNSEELPEEELIRTVSLPSKETLTLDPGISDNEIAFSPDGGPSSSGNITLGLNGAQKIINVSPAGFIKIQ</sequence>
<gene>
    <name evidence="10" type="ORF">A2V71_01720</name>
</gene>
<dbReference type="NCBIfam" id="TIGR02532">
    <property type="entry name" value="IV_pilin_GFxxxE"/>
    <property type="match status" value="1"/>
</dbReference>
<evidence type="ECO:0000256" key="1">
    <source>
        <dbReference type="ARBA" id="ARBA00004377"/>
    </source>
</evidence>
<dbReference type="InterPro" id="IPR022346">
    <property type="entry name" value="T2SS_GspH"/>
</dbReference>
<evidence type="ECO:0000256" key="4">
    <source>
        <dbReference type="ARBA" id="ARBA00022519"/>
    </source>
</evidence>
<keyword evidence="5 8" id="KW-0812">Transmembrane</keyword>
<organism evidence="10 11">
    <name type="scientific">Candidatus Berkelbacteria bacterium RBG_13_40_8</name>
    <dbReference type="NCBI Taxonomy" id="1797467"/>
    <lineage>
        <taxon>Bacteria</taxon>
        <taxon>Candidatus Berkelbacteria</taxon>
    </lineage>
</organism>
<dbReference type="SUPFAM" id="SSF54523">
    <property type="entry name" value="Pili subunits"/>
    <property type="match status" value="1"/>
</dbReference>
<dbReference type="AlphaFoldDB" id="A0A1F5DQ06"/>
<reference evidence="10 11" key="1">
    <citation type="journal article" date="2016" name="Nat. Commun.">
        <title>Thousands of microbial genomes shed light on interconnected biogeochemical processes in an aquifer system.</title>
        <authorList>
            <person name="Anantharaman K."/>
            <person name="Brown C.T."/>
            <person name="Hug L.A."/>
            <person name="Sharon I."/>
            <person name="Castelle C.J."/>
            <person name="Probst A.J."/>
            <person name="Thomas B.C."/>
            <person name="Singh A."/>
            <person name="Wilkins M.J."/>
            <person name="Karaoz U."/>
            <person name="Brodie E.L."/>
            <person name="Williams K.H."/>
            <person name="Hubbard S.S."/>
            <person name="Banfield J.F."/>
        </authorList>
    </citation>
    <scope>NUCLEOTIDE SEQUENCE [LARGE SCALE GENOMIC DNA]</scope>
</reference>
<comment type="subcellular location">
    <subcellularLocation>
        <location evidence="1">Cell inner membrane</location>
        <topology evidence="1">Single-pass membrane protein</topology>
    </subcellularLocation>
</comment>
<dbReference type="PROSITE" id="PS00409">
    <property type="entry name" value="PROKAR_NTER_METHYL"/>
    <property type="match status" value="1"/>
</dbReference>
<evidence type="ECO:0000313" key="11">
    <source>
        <dbReference type="Proteomes" id="UP000178764"/>
    </source>
</evidence>
<accession>A0A1F5DQ06</accession>
<dbReference type="GO" id="GO:0005886">
    <property type="term" value="C:plasma membrane"/>
    <property type="evidence" value="ECO:0007669"/>
    <property type="project" value="UniProtKB-SubCell"/>
</dbReference>
<proteinExistence type="predicted"/>
<evidence type="ECO:0000256" key="8">
    <source>
        <dbReference type="SAM" id="Phobius"/>
    </source>
</evidence>
<evidence type="ECO:0000313" key="10">
    <source>
        <dbReference type="EMBL" id="OGD57134.1"/>
    </source>
</evidence>
<evidence type="ECO:0000256" key="7">
    <source>
        <dbReference type="ARBA" id="ARBA00023136"/>
    </source>
</evidence>
<evidence type="ECO:0000256" key="5">
    <source>
        <dbReference type="ARBA" id="ARBA00022692"/>
    </source>
</evidence>
<protein>
    <recommendedName>
        <fullName evidence="9">General secretion pathway GspH domain-containing protein</fullName>
    </recommendedName>
</protein>
<dbReference type="InterPro" id="IPR045584">
    <property type="entry name" value="Pilin-like"/>
</dbReference>
<feature type="transmembrane region" description="Helical" evidence="8">
    <location>
        <begin position="7"/>
        <end position="28"/>
    </location>
</feature>
<evidence type="ECO:0000256" key="3">
    <source>
        <dbReference type="ARBA" id="ARBA00022481"/>
    </source>
</evidence>
<feature type="domain" description="General secretion pathway GspH" evidence="9">
    <location>
        <begin position="41"/>
        <end position="146"/>
    </location>
</feature>
<dbReference type="EMBL" id="MEZT01000005">
    <property type="protein sequence ID" value="OGD57134.1"/>
    <property type="molecule type" value="Genomic_DNA"/>
</dbReference>
<comment type="caution">
    <text evidence="10">The sequence shown here is derived from an EMBL/GenBank/DDBJ whole genome shotgun (WGS) entry which is preliminary data.</text>
</comment>
<keyword evidence="3" id="KW-0488">Methylation</keyword>
<keyword evidence="7 8" id="KW-0472">Membrane</keyword>
<dbReference type="Proteomes" id="UP000178764">
    <property type="component" value="Unassembled WGS sequence"/>
</dbReference>
<evidence type="ECO:0000259" key="9">
    <source>
        <dbReference type="Pfam" id="PF12019"/>
    </source>
</evidence>
<dbReference type="GO" id="GO:0015628">
    <property type="term" value="P:protein secretion by the type II secretion system"/>
    <property type="evidence" value="ECO:0007669"/>
    <property type="project" value="InterPro"/>
</dbReference>
<keyword evidence="4" id="KW-0997">Cell inner membrane</keyword>
<dbReference type="InterPro" id="IPR012902">
    <property type="entry name" value="N_methyl_site"/>
</dbReference>
<evidence type="ECO:0000256" key="2">
    <source>
        <dbReference type="ARBA" id="ARBA00022475"/>
    </source>
</evidence>
<dbReference type="Gene3D" id="3.30.700.10">
    <property type="entry name" value="Glycoprotein, Type 4 Pilin"/>
    <property type="match status" value="1"/>
</dbReference>
<dbReference type="Pfam" id="PF12019">
    <property type="entry name" value="GspH"/>
    <property type="match status" value="1"/>
</dbReference>